<evidence type="ECO:0000313" key="2">
    <source>
        <dbReference type="Proteomes" id="UP001558613"/>
    </source>
</evidence>
<proteinExistence type="predicted"/>
<gene>
    <name evidence="1" type="ORF">QQF64_033922</name>
</gene>
<sequence length="136" mass="15642">MIASYVDNNHNKWDHFLPETRFAINSAIQETTGVTPAELHLGRKLEGPMDKILHGPNLTPDTTSYDVISHTYNTYNNCNPKLKRVAGEPKIDSFETTTKRQHIQDQRPAEQLEVQANKRLKEIFQETSDEEEFLGF</sequence>
<accession>A0ABR3MVC2</accession>
<dbReference type="Gene3D" id="3.30.420.10">
    <property type="entry name" value="Ribonuclease H-like superfamily/Ribonuclease H"/>
    <property type="match status" value="1"/>
</dbReference>
<protein>
    <submittedName>
        <fullName evidence="1">Uncharacterized protein</fullName>
    </submittedName>
</protein>
<reference evidence="1 2" key="1">
    <citation type="submission" date="2023-09" db="EMBL/GenBank/DDBJ databases">
        <authorList>
            <person name="Wang M."/>
        </authorList>
    </citation>
    <scope>NUCLEOTIDE SEQUENCE [LARGE SCALE GENOMIC DNA]</scope>
    <source>
        <strain evidence="1">GT-2023</strain>
        <tissue evidence="1">Liver</tissue>
    </source>
</reference>
<dbReference type="EMBL" id="JAYMGO010000009">
    <property type="protein sequence ID" value="KAL1268559.1"/>
    <property type="molecule type" value="Genomic_DNA"/>
</dbReference>
<organism evidence="1 2">
    <name type="scientific">Cirrhinus molitorella</name>
    <name type="common">mud carp</name>
    <dbReference type="NCBI Taxonomy" id="172907"/>
    <lineage>
        <taxon>Eukaryota</taxon>
        <taxon>Metazoa</taxon>
        <taxon>Chordata</taxon>
        <taxon>Craniata</taxon>
        <taxon>Vertebrata</taxon>
        <taxon>Euteleostomi</taxon>
        <taxon>Actinopterygii</taxon>
        <taxon>Neopterygii</taxon>
        <taxon>Teleostei</taxon>
        <taxon>Ostariophysi</taxon>
        <taxon>Cypriniformes</taxon>
        <taxon>Cyprinidae</taxon>
        <taxon>Labeoninae</taxon>
        <taxon>Labeonini</taxon>
        <taxon>Cirrhinus</taxon>
    </lineage>
</organism>
<evidence type="ECO:0000313" key="1">
    <source>
        <dbReference type="EMBL" id="KAL1268559.1"/>
    </source>
</evidence>
<comment type="caution">
    <text evidence="1">The sequence shown here is derived from an EMBL/GenBank/DDBJ whole genome shotgun (WGS) entry which is preliminary data.</text>
</comment>
<keyword evidence="2" id="KW-1185">Reference proteome</keyword>
<dbReference type="Proteomes" id="UP001558613">
    <property type="component" value="Unassembled WGS sequence"/>
</dbReference>
<dbReference type="InterPro" id="IPR036397">
    <property type="entry name" value="RNaseH_sf"/>
</dbReference>
<name>A0ABR3MVC2_9TELE</name>